<reference evidence="1" key="1">
    <citation type="submission" date="2022-10" db="EMBL/GenBank/DDBJ databases">
        <title>Complete Genome of Trichothecium roseum strain YXFP-22015, a Plant Pathogen Isolated from Citrus.</title>
        <authorList>
            <person name="Wang Y."/>
            <person name="Zhu L."/>
        </authorList>
    </citation>
    <scope>NUCLEOTIDE SEQUENCE</scope>
    <source>
        <strain evidence="1">YXFP-22015</strain>
    </source>
</reference>
<sequence length="743" mass="82981">MATQTQSRTKTSRIGGGPSSSSVSVSTMPAASTTKPLQSSASLTHGPAGAASALHIFLTNLKLLDLDSLPDWPEISISTFHGVGNNTQGQKKRIQCVEWALYRLCSIWDPEETANKLKPFFPPMDQVQSINLRAALLRSLEQAKKSGVLGRDTIIRKTMLDECKGERLEDVLASFSSAVLKKVVGEDSEAGGGQQAIALSLALENRGYKDDKAELSALVLAHRASLHKLWEQRQAADARFRDFADFLATQEKLLLKRKEEARQREDQSDSQSVSEDAYREMRRTVRNNWSGNERWMEALLYGDAASKKEGPFSMPFDRVWRRVEQERLSELEAEGTGLLEQLDGRVKAHRDRLDKWEGYRKSMFGGRSEPAPSPSKKTAAAPKSKGINLGFGAHEDLHIGRMSPRKAVRDLKPTNKINDEYSDLLADLKKELADAEKTQSGSLAFLRARRRAQRGDDMSAQDEQSEDQVSEISELEEEAFQPHAPIRSFQSRLEKSKRLPARPVLQRPDLRPLDTLSIPEERPKSEHSRGSSQQSSPRRRIVTPTDPRLLDSEVQPIESPARADPSPTRKAADLILESMNNASPSPAKPSKPRHTLSLAERTRLSMAPRNSSLFLEDDEPEPTTSSVDTTPQDDEGVTQTSPTDEPEDLISRTRKSMAGFDKARQKAQMERRRSLRKSKVLSQQQSGTYFPKVDEETQDQGALAEELMSEQDMEAIFRSRPKIVASPMPSPTKLEFDDDYSGL</sequence>
<organism evidence="1 2">
    <name type="scientific">Trichothecium roseum</name>
    <dbReference type="NCBI Taxonomy" id="47278"/>
    <lineage>
        <taxon>Eukaryota</taxon>
        <taxon>Fungi</taxon>
        <taxon>Dikarya</taxon>
        <taxon>Ascomycota</taxon>
        <taxon>Pezizomycotina</taxon>
        <taxon>Sordariomycetes</taxon>
        <taxon>Hypocreomycetidae</taxon>
        <taxon>Hypocreales</taxon>
        <taxon>Hypocreales incertae sedis</taxon>
        <taxon>Trichothecium</taxon>
    </lineage>
</organism>
<gene>
    <name evidence="1" type="ORF">N3K66_007645</name>
</gene>
<evidence type="ECO:0000313" key="1">
    <source>
        <dbReference type="EMBL" id="KAI9897789.1"/>
    </source>
</evidence>
<evidence type="ECO:0000313" key="2">
    <source>
        <dbReference type="Proteomes" id="UP001163324"/>
    </source>
</evidence>
<comment type="caution">
    <text evidence="1">The sequence shown here is derived from an EMBL/GenBank/DDBJ whole genome shotgun (WGS) entry which is preliminary data.</text>
</comment>
<accession>A0ACC0UW81</accession>
<protein>
    <submittedName>
        <fullName evidence="1">Uncharacterized protein</fullName>
    </submittedName>
</protein>
<dbReference type="Proteomes" id="UP001163324">
    <property type="component" value="Chromosome 7"/>
</dbReference>
<proteinExistence type="predicted"/>
<dbReference type="EMBL" id="CM047946">
    <property type="protein sequence ID" value="KAI9897789.1"/>
    <property type="molecule type" value="Genomic_DNA"/>
</dbReference>
<name>A0ACC0UW81_9HYPO</name>
<keyword evidence="2" id="KW-1185">Reference proteome</keyword>